<accession>A0A0A8Z2W2</accession>
<proteinExistence type="predicted"/>
<sequence length="39" mass="4700">MRKFCAVLGNYVRVHCNQVGPWWPMWPCCQCNCILHYEL</sequence>
<protein>
    <submittedName>
        <fullName evidence="1">Uncharacterized protein</fullName>
    </submittedName>
</protein>
<reference evidence="1" key="2">
    <citation type="journal article" date="2015" name="Data Brief">
        <title>Shoot transcriptome of the giant reed, Arundo donax.</title>
        <authorList>
            <person name="Barrero R.A."/>
            <person name="Guerrero F.D."/>
            <person name="Moolhuijzen P."/>
            <person name="Goolsby J.A."/>
            <person name="Tidwell J."/>
            <person name="Bellgard S.E."/>
            <person name="Bellgard M.I."/>
        </authorList>
    </citation>
    <scope>NUCLEOTIDE SEQUENCE</scope>
    <source>
        <tissue evidence="1">Shoot tissue taken approximately 20 cm above the soil surface</tissue>
    </source>
</reference>
<evidence type="ECO:0000313" key="1">
    <source>
        <dbReference type="EMBL" id="JAD29177.1"/>
    </source>
</evidence>
<dbReference type="EMBL" id="GBRH01268718">
    <property type="protein sequence ID" value="JAD29177.1"/>
    <property type="molecule type" value="Transcribed_RNA"/>
</dbReference>
<dbReference type="AlphaFoldDB" id="A0A0A8Z2W2"/>
<name>A0A0A8Z2W2_ARUDO</name>
<reference evidence="1" key="1">
    <citation type="submission" date="2014-09" db="EMBL/GenBank/DDBJ databases">
        <authorList>
            <person name="Magalhaes I.L.F."/>
            <person name="Oliveira U."/>
            <person name="Santos F.R."/>
            <person name="Vidigal T.H.D.A."/>
            <person name="Brescovit A.D."/>
            <person name="Santos A.J."/>
        </authorList>
    </citation>
    <scope>NUCLEOTIDE SEQUENCE</scope>
    <source>
        <tissue evidence="1">Shoot tissue taken approximately 20 cm above the soil surface</tissue>
    </source>
</reference>
<organism evidence="1">
    <name type="scientific">Arundo donax</name>
    <name type="common">Giant reed</name>
    <name type="synonym">Donax arundinaceus</name>
    <dbReference type="NCBI Taxonomy" id="35708"/>
    <lineage>
        <taxon>Eukaryota</taxon>
        <taxon>Viridiplantae</taxon>
        <taxon>Streptophyta</taxon>
        <taxon>Embryophyta</taxon>
        <taxon>Tracheophyta</taxon>
        <taxon>Spermatophyta</taxon>
        <taxon>Magnoliopsida</taxon>
        <taxon>Liliopsida</taxon>
        <taxon>Poales</taxon>
        <taxon>Poaceae</taxon>
        <taxon>PACMAD clade</taxon>
        <taxon>Arundinoideae</taxon>
        <taxon>Arundineae</taxon>
        <taxon>Arundo</taxon>
    </lineage>
</organism>